<evidence type="ECO:0000313" key="1">
    <source>
        <dbReference type="EMBL" id="GKU92255.1"/>
    </source>
</evidence>
<protein>
    <submittedName>
        <fullName evidence="2">Uncharacterized protein</fullName>
    </submittedName>
</protein>
<accession>A0AAV5L3B1</accession>
<dbReference type="Proteomes" id="UP001054252">
    <property type="component" value="Unassembled WGS sequence"/>
</dbReference>
<evidence type="ECO:0000313" key="3">
    <source>
        <dbReference type="Proteomes" id="UP001054252"/>
    </source>
</evidence>
<gene>
    <name evidence="2" type="ORF">SLEP1_g40358</name>
    <name evidence="1" type="ORF">SLEP1_g6004</name>
</gene>
<dbReference type="EMBL" id="BPVZ01000092">
    <property type="protein sequence ID" value="GKV31686.1"/>
    <property type="molecule type" value="Genomic_DNA"/>
</dbReference>
<proteinExistence type="predicted"/>
<keyword evidence="3" id="KW-1185">Reference proteome</keyword>
<dbReference type="AlphaFoldDB" id="A0AAV5L3B1"/>
<evidence type="ECO:0000313" key="2">
    <source>
        <dbReference type="EMBL" id="GKV31686.1"/>
    </source>
</evidence>
<reference evidence="2 3" key="1">
    <citation type="journal article" date="2021" name="Commun. Biol.">
        <title>The genome of Shorea leprosula (Dipterocarpaceae) highlights the ecological relevance of drought in aseasonal tropical rainforests.</title>
        <authorList>
            <person name="Ng K.K.S."/>
            <person name="Kobayashi M.J."/>
            <person name="Fawcett J.A."/>
            <person name="Hatakeyama M."/>
            <person name="Paape T."/>
            <person name="Ng C.H."/>
            <person name="Ang C.C."/>
            <person name="Tnah L.H."/>
            <person name="Lee C.T."/>
            <person name="Nishiyama T."/>
            <person name="Sese J."/>
            <person name="O'Brien M.J."/>
            <person name="Copetti D."/>
            <person name="Mohd Noor M.I."/>
            <person name="Ong R.C."/>
            <person name="Putra M."/>
            <person name="Sireger I.Z."/>
            <person name="Indrioko S."/>
            <person name="Kosugi Y."/>
            <person name="Izuno A."/>
            <person name="Isagi Y."/>
            <person name="Lee S.L."/>
            <person name="Shimizu K.K."/>
        </authorList>
    </citation>
    <scope>NUCLEOTIDE SEQUENCE [LARGE SCALE GENOMIC DNA]</scope>
    <source>
        <strain evidence="2">214</strain>
    </source>
</reference>
<dbReference type="EMBL" id="BPVZ01000005">
    <property type="protein sequence ID" value="GKU92255.1"/>
    <property type="molecule type" value="Genomic_DNA"/>
</dbReference>
<comment type="caution">
    <text evidence="2">The sequence shown here is derived from an EMBL/GenBank/DDBJ whole genome shotgun (WGS) entry which is preliminary data.</text>
</comment>
<name>A0AAV5L3B1_9ROSI</name>
<sequence length="51" mass="5678">MRTWGLFSTCPAASFTAILNLTKLQWMVMVDMLNPFGTFTICCGKQGAFNI</sequence>
<organism evidence="2 3">
    <name type="scientific">Rubroshorea leprosula</name>
    <dbReference type="NCBI Taxonomy" id="152421"/>
    <lineage>
        <taxon>Eukaryota</taxon>
        <taxon>Viridiplantae</taxon>
        <taxon>Streptophyta</taxon>
        <taxon>Embryophyta</taxon>
        <taxon>Tracheophyta</taxon>
        <taxon>Spermatophyta</taxon>
        <taxon>Magnoliopsida</taxon>
        <taxon>eudicotyledons</taxon>
        <taxon>Gunneridae</taxon>
        <taxon>Pentapetalae</taxon>
        <taxon>rosids</taxon>
        <taxon>malvids</taxon>
        <taxon>Malvales</taxon>
        <taxon>Dipterocarpaceae</taxon>
        <taxon>Rubroshorea</taxon>
    </lineage>
</organism>